<evidence type="ECO:0000256" key="3">
    <source>
        <dbReference type="ARBA" id="ARBA00022771"/>
    </source>
</evidence>
<keyword evidence="1" id="KW-0479">Metal-binding</keyword>
<evidence type="ECO:0000313" key="8">
    <source>
        <dbReference type="Proteomes" id="UP000008281"/>
    </source>
</evidence>
<keyword evidence="4" id="KW-0862">Zinc</keyword>
<evidence type="ECO:0000256" key="2">
    <source>
        <dbReference type="ARBA" id="ARBA00022737"/>
    </source>
</evidence>
<reference evidence="7" key="1">
    <citation type="submission" date="2007-07" db="EMBL/GenBank/DDBJ databases">
        <title>PCAP assembly of the Caenorhabditis remanei genome.</title>
        <authorList>
            <consortium name="The Caenorhabditis remanei Sequencing Consortium"/>
            <person name="Wilson R.K."/>
        </authorList>
    </citation>
    <scope>NUCLEOTIDE SEQUENCE [LARGE SCALE GENOMIC DNA]</scope>
    <source>
        <strain evidence="7">PB4641</strain>
    </source>
</reference>
<dbReference type="InterPro" id="IPR013087">
    <property type="entry name" value="Znf_C2H2_type"/>
</dbReference>
<dbReference type="Gene3D" id="3.30.160.60">
    <property type="entry name" value="Classic Zinc Finger"/>
    <property type="match status" value="2"/>
</dbReference>
<dbReference type="EMBL" id="DS268585">
    <property type="protein sequence ID" value="EFO91949.1"/>
    <property type="molecule type" value="Genomic_DNA"/>
</dbReference>
<dbReference type="PROSITE" id="PS50157">
    <property type="entry name" value="ZINC_FINGER_C2H2_2"/>
    <property type="match status" value="1"/>
</dbReference>
<dbReference type="SMART" id="SM00355">
    <property type="entry name" value="ZnF_C2H2"/>
    <property type="match status" value="4"/>
</dbReference>
<protein>
    <recommendedName>
        <fullName evidence="6">C2H2-type domain-containing protein</fullName>
    </recommendedName>
</protein>
<evidence type="ECO:0000256" key="1">
    <source>
        <dbReference type="ARBA" id="ARBA00022723"/>
    </source>
</evidence>
<accession>E3NBD5</accession>
<keyword evidence="3 5" id="KW-0863">Zinc-finger</keyword>
<dbReference type="PANTHER" id="PTHR24379:SF117">
    <property type="entry name" value="ZINC FINGER PROTEIN WECKLE"/>
    <property type="match status" value="1"/>
</dbReference>
<gene>
    <name evidence="7" type="ORF">CRE_11448</name>
</gene>
<sequence length="297" mass="35320">MPAVPKFDSKMIRSFILYEFLQKRKINEGFHNLCKIVSNDVIGFNEFQFWFTRFSEGKQDLDFQINNETFGQIDRHTEEEEEEEMSLGVCVIQQQEPIESIEKRCKKCGILVTGDSNSSLKEHAIEMHSDTKRFKCRQCDYSDSMRHRVTHHSATIHRTHRRNIVDLIDRPWTELMMECFPDAVEEEEEEMMAKEYGRKEETSYECQMCNVILKPWGNNRWNLKMHVISMHCVSKQYKCRTCGFLVSRKTSARQHSRRIHGKDDDPEDLIDDKMRDEWNEMFGKCFPEIACTTQFQL</sequence>
<dbReference type="AlphaFoldDB" id="E3NBD5"/>
<evidence type="ECO:0000313" key="7">
    <source>
        <dbReference type="EMBL" id="EFO91949.1"/>
    </source>
</evidence>
<dbReference type="InParanoid" id="E3NBD5"/>
<dbReference type="PANTHER" id="PTHR24379">
    <property type="entry name" value="KRAB AND ZINC FINGER DOMAIN-CONTAINING"/>
    <property type="match status" value="1"/>
</dbReference>
<dbReference type="PROSITE" id="PS00028">
    <property type="entry name" value="ZINC_FINGER_C2H2_1"/>
    <property type="match status" value="1"/>
</dbReference>
<dbReference type="Pfam" id="PF17906">
    <property type="entry name" value="HTH_48"/>
    <property type="match status" value="1"/>
</dbReference>
<dbReference type="Proteomes" id="UP000008281">
    <property type="component" value="Unassembled WGS sequence"/>
</dbReference>
<dbReference type="OrthoDB" id="6077919at2759"/>
<evidence type="ECO:0000256" key="4">
    <source>
        <dbReference type="ARBA" id="ARBA00022833"/>
    </source>
</evidence>
<proteinExistence type="predicted"/>
<dbReference type="HOGENOM" id="CLU_937638_0_0_1"/>
<name>E3NBD5_CAERE</name>
<dbReference type="InterPro" id="IPR041426">
    <property type="entry name" value="Mos1_HTH"/>
</dbReference>
<dbReference type="GO" id="GO:0008270">
    <property type="term" value="F:zinc ion binding"/>
    <property type="evidence" value="ECO:0007669"/>
    <property type="project" value="UniProtKB-KW"/>
</dbReference>
<keyword evidence="8" id="KW-1185">Reference proteome</keyword>
<keyword evidence="2" id="KW-0677">Repeat</keyword>
<organism evidence="8">
    <name type="scientific">Caenorhabditis remanei</name>
    <name type="common">Caenorhabditis vulgaris</name>
    <dbReference type="NCBI Taxonomy" id="31234"/>
    <lineage>
        <taxon>Eukaryota</taxon>
        <taxon>Metazoa</taxon>
        <taxon>Ecdysozoa</taxon>
        <taxon>Nematoda</taxon>
        <taxon>Chromadorea</taxon>
        <taxon>Rhabditida</taxon>
        <taxon>Rhabditina</taxon>
        <taxon>Rhabditomorpha</taxon>
        <taxon>Rhabditoidea</taxon>
        <taxon>Rhabditidae</taxon>
        <taxon>Peloderinae</taxon>
        <taxon>Caenorhabditis</taxon>
    </lineage>
</organism>
<feature type="domain" description="C2H2-type" evidence="6">
    <location>
        <begin position="237"/>
        <end position="265"/>
    </location>
</feature>
<evidence type="ECO:0000256" key="5">
    <source>
        <dbReference type="PROSITE-ProRule" id="PRU00042"/>
    </source>
</evidence>
<evidence type="ECO:0000259" key="6">
    <source>
        <dbReference type="PROSITE" id="PS50157"/>
    </source>
</evidence>